<dbReference type="RefSeq" id="WP_091624805.1">
    <property type="nucleotide sequence ID" value="NZ_FOEF01000018.1"/>
</dbReference>
<sequence>MREDETSQDLFFDDLLHGSREDRAAEDGFVSEDDLATEIFAVVGSPPPPDTPARRVRRKIGRTFMIVGGLMGLFVLLYGLDLIVSAGDVPRGVVVAGIDVGGLSHADAEAKLRAELQPRLTQPVQVHGGDVTTTLLPAQSGLGLDWPATLAQAGHQPLSPITRIMSFFSTRDVDVVTRSDQQEVRQAVQSLADGRLNHPLVEGSIGFLPKAGTDVTPYPVEPRQGQSLADVHAAVQAVIADWLAPGGVSLRMDVTPPKATSAGVHALLDQVVAPAVAKPVVVHGQGKDATLTPAAIAASFQFAPRDGGSLELRIDQGKLQQAVQADLVSTETDGRDAEIVFTAGAPAVQPSEDARKINWANTFKPITQVLAKPDGRDLSVAYDATKPSVTTEAASALGINEVIGEFTTSGFSGPAATNIQTLADRVSGAVVKPGETFSLGSRSGARTSANGYVSAPVDEDGTGPSVVGGGVSQLASTLYNAAYLAGLGDGGHAAHDHYLDRYPAGRDAAAVDAAGNPVELKIADTMPTGFAIQAYAGGGSVTVRIWGTKQYRVEGRTGARTNQVSPPIQFGPGPDGTCQASPGATGFSVSDTRVFYDLATGNEIREETRNTTYAPQPIVLC</sequence>
<dbReference type="OrthoDB" id="9813301at2"/>
<dbReference type="EMBL" id="FOEF01000018">
    <property type="protein sequence ID" value="SEP52103.1"/>
    <property type="molecule type" value="Genomic_DNA"/>
</dbReference>
<keyword evidence="4" id="KW-1185">Reference proteome</keyword>
<proteinExistence type="predicted"/>
<evidence type="ECO:0000313" key="3">
    <source>
        <dbReference type="EMBL" id="SEP52103.1"/>
    </source>
</evidence>
<reference evidence="3 4" key="1">
    <citation type="submission" date="2016-10" db="EMBL/GenBank/DDBJ databases">
        <authorList>
            <person name="de Groot N.N."/>
        </authorList>
    </citation>
    <scope>NUCLEOTIDE SEQUENCE [LARGE SCALE GENOMIC DNA]</scope>
    <source>
        <strain evidence="3 4">DSM 44993</strain>
    </source>
</reference>
<dbReference type="PANTHER" id="PTHR35788">
    <property type="entry name" value="EXPORTED PROTEIN-RELATED"/>
    <property type="match status" value="1"/>
</dbReference>
<gene>
    <name evidence="3" type="ORF">SAMN04489732_118199</name>
</gene>
<dbReference type="STRING" id="394193.SAMN04489732_118199"/>
<protein>
    <submittedName>
        <fullName evidence="3">Vancomycin resistance protein YoaR, contains peptidoglycan-binding and VanW domains</fullName>
    </submittedName>
</protein>
<keyword evidence="1" id="KW-0472">Membrane</keyword>
<feature type="domain" description="YoaR-like putative peptidoglycan binding" evidence="2">
    <location>
        <begin position="272"/>
        <end position="376"/>
    </location>
</feature>
<keyword evidence="1" id="KW-0812">Transmembrane</keyword>
<dbReference type="AlphaFoldDB" id="A0A1H8YJ36"/>
<feature type="transmembrane region" description="Helical" evidence="1">
    <location>
        <begin position="64"/>
        <end position="84"/>
    </location>
</feature>
<dbReference type="InterPro" id="IPR007391">
    <property type="entry name" value="Vancomycin_resist_VanW"/>
</dbReference>
<dbReference type="InterPro" id="IPR022029">
    <property type="entry name" value="YoaR-like_PG-bd"/>
</dbReference>
<organism evidence="3 4">
    <name type="scientific">Amycolatopsis saalfeldensis</name>
    <dbReference type="NCBI Taxonomy" id="394193"/>
    <lineage>
        <taxon>Bacteria</taxon>
        <taxon>Bacillati</taxon>
        <taxon>Actinomycetota</taxon>
        <taxon>Actinomycetes</taxon>
        <taxon>Pseudonocardiales</taxon>
        <taxon>Pseudonocardiaceae</taxon>
        <taxon>Amycolatopsis</taxon>
    </lineage>
</organism>
<accession>A0A1H8YJ36</accession>
<evidence type="ECO:0000259" key="2">
    <source>
        <dbReference type="Pfam" id="PF12229"/>
    </source>
</evidence>
<dbReference type="Proteomes" id="UP000198582">
    <property type="component" value="Unassembled WGS sequence"/>
</dbReference>
<dbReference type="PANTHER" id="PTHR35788:SF1">
    <property type="entry name" value="EXPORTED PROTEIN"/>
    <property type="match status" value="1"/>
</dbReference>
<dbReference type="InterPro" id="IPR052913">
    <property type="entry name" value="Glycopeptide_resist_protein"/>
</dbReference>
<name>A0A1H8YJ36_9PSEU</name>
<evidence type="ECO:0000256" key="1">
    <source>
        <dbReference type="SAM" id="Phobius"/>
    </source>
</evidence>
<dbReference type="Pfam" id="PF12229">
    <property type="entry name" value="PG_binding_4"/>
    <property type="match status" value="1"/>
</dbReference>
<keyword evidence="1" id="KW-1133">Transmembrane helix</keyword>
<dbReference type="Pfam" id="PF04294">
    <property type="entry name" value="VanW"/>
    <property type="match status" value="1"/>
</dbReference>
<evidence type="ECO:0000313" key="4">
    <source>
        <dbReference type="Proteomes" id="UP000198582"/>
    </source>
</evidence>